<evidence type="ECO:0000313" key="2">
    <source>
        <dbReference type="EMBL" id="KAB2337672.1"/>
    </source>
</evidence>
<dbReference type="RefSeq" id="WP_151534376.1">
    <property type="nucleotide sequence ID" value="NZ_WBOS01000002.1"/>
</dbReference>
<sequence length="61" mass="6614">MFSAGLLLSAGTTVVIAVTDKVLEETGIHWLGTILKIAIPLTAMALGVYFLETNALLRWLR</sequence>
<evidence type="ECO:0000313" key="3">
    <source>
        <dbReference type="Proteomes" id="UP000481030"/>
    </source>
</evidence>
<dbReference type="Proteomes" id="UP000481030">
    <property type="component" value="Unassembled WGS sequence"/>
</dbReference>
<feature type="transmembrane region" description="Helical" evidence="1">
    <location>
        <begin position="27"/>
        <end position="51"/>
    </location>
</feature>
<comment type="caution">
    <text evidence="2">The sequence shown here is derived from an EMBL/GenBank/DDBJ whole genome shotgun (WGS) entry which is preliminary data.</text>
</comment>
<keyword evidence="1" id="KW-0812">Transmembrane</keyword>
<organism evidence="2 3">
    <name type="scientific">Cytobacillus depressus</name>
    <dbReference type="NCBI Taxonomy" id="1602942"/>
    <lineage>
        <taxon>Bacteria</taxon>
        <taxon>Bacillati</taxon>
        <taxon>Bacillota</taxon>
        <taxon>Bacilli</taxon>
        <taxon>Bacillales</taxon>
        <taxon>Bacillaceae</taxon>
        <taxon>Cytobacillus</taxon>
    </lineage>
</organism>
<keyword evidence="1" id="KW-0472">Membrane</keyword>
<dbReference type="OrthoDB" id="2887449at2"/>
<name>A0A6L3V898_9BACI</name>
<dbReference type="EMBL" id="WBOS01000002">
    <property type="protein sequence ID" value="KAB2337672.1"/>
    <property type="molecule type" value="Genomic_DNA"/>
</dbReference>
<evidence type="ECO:0000256" key="1">
    <source>
        <dbReference type="SAM" id="Phobius"/>
    </source>
</evidence>
<reference evidence="2 3" key="1">
    <citation type="journal article" date="2016" name="Antonie Van Leeuwenhoek">
        <title>Bacillus depressus sp. nov., isolated from soil of a sunflower field.</title>
        <authorList>
            <person name="Wei X."/>
            <person name="Xin D."/>
            <person name="Xin Y."/>
            <person name="Zhang H."/>
            <person name="Wang T."/>
            <person name="Zhang J."/>
        </authorList>
    </citation>
    <scope>NUCLEOTIDE SEQUENCE [LARGE SCALE GENOMIC DNA]</scope>
    <source>
        <strain evidence="2 3">BZ1</strain>
    </source>
</reference>
<accession>A0A6L3V898</accession>
<gene>
    <name evidence="2" type="ORF">F7731_08755</name>
</gene>
<proteinExistence type="predicted"/>
<protein>
    <submittedName>
        <fullName evidence="2">Uncharacterized protein</fullName>
    </submittedName>
</protein>
<dbReference type="AlphaFoldDB" id="A0A6L3V898"/>
<keyword evidence="1" id="KW-1133">Transmembrane helix</keyword>
<keyword evidence="3" id="KW-1185">Reference proteome</keyword>